<evidence type="ECO:0000313" key="10">
    <source>
        <dbReference type="Proteomes" id="UP001201701"/>
    </source>
</evidence>
<comment type="subunit">
    <text evidence="6">Fourteen ClpP subunits assemble into 2 heptameric rings which stack back to back to give a disk-like structure with a central cavity, resembling the structure of eukaryotic proteasomes.</text>
</comment>
<dbReference type="PANTHER" id="PTHR10381">
    <property type="entry name" value="ATP-DEPENDENT CLP PROTEASE PROTEOLYTIC SUBUNIT"/>
    <property type="match status" value="1"/>
</dbReference>
<evidence type="ECO:0000256" key="6">
    <source>
        <dbReference type="HAMAP-Rule" id="MF_00444"/>
    </source>
</evidence>
<dbReference type="CDD" id="cd07017">
    <property type="entry name" value="S14_ClpP_2"/>
    <property type="match status" value="1"/>
</dbReference>
<dbReference type="HAMAP" id="MF_00444">
    <property type="entry name" value="ClpP"/>
    <property type="match status" value="1"/>
</dbReference>
<evidence type="ECO:0000256" key="7">
    <source>
        <dbReference type="PROSITE-ProRule" id="PRU10085"/>
    </source>
</evidence>
<protein>
    <recommendedName>
        <fullName evidence="6 8">ATP-dependent Clp protease proteolytic subunit</fullName>
        <ecNumber evidence="6">3.4.21.92</ecNumber>
    </recommendedName>
    <alternativeName>
        <fullName evidence="6">Endopeptidase Clp</fullName>
    </alternativeName>
</protein>
<organism evidence="9 10">
    <name type="scientific">Mesorhizobium retamae</name>
    <dbReference type="NCBI Taxonomy" id="2912854"/>
    <lineage>
        <taxon>Bacteria</taxon>
        <taxon>Pseudomonadati</taxon>
        <taxon>Pseudomonadota</taxon>
        <taxon>Alphaproteobacteria</taxon>
        <taxon>Hyphomicrobiales</taxon>
        <taxon>Phyllobacteriaceae</taxon>
        <taxon>Mesorhizobium</taxon>
    </lineage>
</organism>
<dbReference type="PROSITE" id="PS00381">
    <property type="entry name" value="CLP_PROTEASE_SER"/>
    <property type="match status" value="1"/>
</dbReference>
<evidence type="ECO:0000313" key="9">
    <source>
        <dbReference type="EMBL" id="MCG7504029.1"/>
    </source>
</evidence>
<dbReference type="EC" id="3.4.21.92" evidence="6"/>
<dbReference type="NCBIfam" id="NF001368">
    <property type="entry name" value="PRK00277.1"/>
    <property type="match status" value="1"/>
</dbReference>
<reference evidence="9 10" key="1">
    <citation type="submission" date="2022-02" db="EMBL/GenBank/DDBJ databases">
        <title>Draft genome sequence of Mezorhizobium retamae strain IRAMC:0171 isolated from Retama raetam nodules.</title>
        <authorList>
            <person name="Bengaied R."/>
            <person name="Sbissi I."/>
            <person name="Huber K."/>
            <person name="Ghodbane F."/>
            <person name="Nouioui I."/>
            <person name="Tarhouni M."/>
            <person name="Gtari M."/>
        </authorList>
    </citation>
    <scope>NUCLEOTIDE SEQUENCE [LARGE SCALE GENOMIC DNA]</scope>
    <source>
        <strain evidence="9 10">IRAMC:0171</strain>
    </source>
</reference>
<comment type="similarity">
    <text evidence="1 6 8">Belongs to the peptidase S14 family.</text>
</comment>
<evidence type="ECO:0000256" key="8">
    <source>
        <dbReference type="RuleBase" id="RU003567"/>
    </source>
</evidence>
<keyword evidence="4 6" id="KW-0378">Hydrolase</keyword>
<gene>
    <name evidence="6" type="primary">clpP</name>
    <name evidence="9" type="ORF">L4923_03250</name>
</gene>
<comment type="catalytic activity">
    <reaction evidence="6 7">
        <text>Hydrolysis of proteins to small peptides in the presence of ATP and magnesium. alpha-casein is the usual test substrate. In the absence of ATP, only oligopeptides shorter than five residues are hydrolyzed (such as succinyl-Leu-Tyr-|-NHMec, and Leu-Tyr-Leu-|-Tyr-Trp, in which cleavage of the -Tyr-|-Leu- and -Tyr-|-Trp bonds also occurs).</text>
        <dbReference type="EC" id="3.4.21.92"/>
    </reaction>
</comment>
<keyword evidence="2 6" id="KW-0963">Cytoplasm</keyword>
<dbReference type="InterPro" id="IPR023562">
    <property type="entry name" value="ClpP/TepA"/>
</dbReference>
<dbReference type="SUPFAM" id="SSF52096">
    <property type="entry name" value="ClpP/crotonase"/>
    <property type="match status" value="1"/>
</dbReference>
<dbReference type="GO" id="GO:0006508">
    <property type="term" value="P:proteolysis"/>
    <property type="evidence" value="ECO:0007669"/>
    <property type="project" value="UniProtKB-KW"/>
</dbReference>
<dbReference type="GO" id="GO:0008233">
    <property type="term" value="F:peptidase activity"/>
    <property type="evidence" value="ECO:0007669"/>
    <property type="project" value="UniProtKB-KW"/>
</dbReference>
<evidence type="ECO:0000256" key="1">
    <source>
        <dbReference type="ARBA" id="ARBA00007039"/>
    </source>
</evidence>
<proteinExistence type="inferred from homology"/>
<dbReference type="InterPro" id="IPR029045">
    <property type="entry name" value="ClpP/crotonase-like_dom_sf"/>
</dbReference>
<dbReference type="EMBL" id="JAKREW010000001">
    <property type="protein sequence ID" value="MCG7504029.1"/>
    <property type="molecule type" value="Genomic_DNA"/>
</dbReference>
<dbReference type="PRINTS" id="PR00127">
    <property type="entry name" value="CLPPROTEASEP"/>
</dbReference>
<dbReference type="RefSeq" id="WP_239361983.1">
    <property type="nucleotide sequence ID" value="NZ_JAKREW010000001.1"/>
</dbReference>
<feature type="active site" evidence="6">
    <location>
        <position position="127"/>
    </location>
</feature>
<evidence type="ECO:0000256" key="5">
    <source>
        <dbReference type="ARBA" id="ARBA00022825"/>
    </source>
</evidence>
<evidence type="ECO:0000256" key="3">
    <source>
        <dbReference type="ARBA" id="ARBA00022670"/>
    </source>
</evidence>
<sequence length="201" mass="22185">MSGIANLVPMVIEQSSRGERSFDIFSRLLRERIIFVNGQIEDNMAAIICAQLLTLEADNPEKEVSLYINSPGGVVSSGFAIYDTMRYISCPISTVCMGFAASMGSFLLMAGDAGRRIALPNSKIVLHQPLGGFQGQASDIQRHAEDILKTKRQMIDLYARHCGRTTGEVEATLDRDHFMNAEEAKAWGLVDHVYDSRKRAA</sequence>
<accession>A0ABS9QBK1</accession>
<dbReference type="NCBIfam" id="NF009205">
    <property type="entry name" value="PRK12553.1"/>
    <property type="match status" value="1"/>
</dbReference>
<dbReference type="Gene3D" id="3.90.226.10">
    <property type="entry name" value="2-enoyl-CoA Hydratase, Chain A, domain 1"/>
    <property type="match status" value="1"/>
</dbReference>
<dbReference type="Proteomes" id="UP001201701">
    <property type="component" value="Unassembled WGS sequence"/>
</dbReference>
<feature type="active site" evidence="7">
    <location>
        <position position="102"/>
    </location>
</feature>
<evidence type="ECO:0000256" key="2">
    <source>
        <dbReference type="ARBA" id="ARBA00022490"/>
    </source>
</evidence>
<dbReference type="Pfam" id="PF00574">
    <property type="entry name" value="CLP_protease"/>
    <property type="match status" value="1"/>
</dbReference>
<dbReference type="PANTHER" id="PTHR10381:SF70">
    <property type="entry name" value="ATP-DEPENDENT CLP PROTEASE PROTEOLYTIC SUBUNIT"/>
    <property type="match status" value="1"/>
</dbReference>
<evidence type="ECO:0000256" key="4">
    <source>
        <dbReference type="ARBA" id="ARBA00022801"/>
    </source>
</evidence>
<dbReference type="InterPro" id="IPR001907">
    <property type="entry name" value="ClpP"/>
</dbReference>
<comment type="subcellular location">
    <subcellularLocation>
        <location evidence="6">Cytoplasm</location>
    </subcellularLocation>
</comment>
<comment type="caution">
    <text evidence="9">The sequence shown here is derived from an EMBL/GenBank/DDBJ whole genome shotgun (WGS) entry which is preliminary data.</text>
</comment>
<feature type="active site" description="Nucleophile" evidence="6">
    <location>
        <position position="102"/>
    </location>
</feature>
<keyword evidence="3 6" id="KW-0645">Protease</keyword>
<keyword evidence="5 6" id="KW-0720">Serine protease</keyword>
<name>A0ABS9QBK1_9HYPH</name>
<dbReference type="InterPro" id="IPR018215">
    <property type="entry name" value="ClpP_Ser_AS"/>
</dbReference>
<comment type="function">
    <text evidence="6">Cleaves peptides in various proteins in a process that requires ATP hydrolysis. Has a chymotrypsin-like activity. Plays a major role in the degradation of misfolded proteins.</text>
</comment>
<keyword evidence="10" id="KW-1185">Reference proteome</keyword>